<protein>
    <submittedName>
        <fullName evidence="2">Uncharacterized protein</fullName>
    </submittedName>
</protein>
<evidence type="ECO:0000256" key="1">
    <source>
        <dbReference type="SAM" id="MobiDB-lite"/>
    </source>
</evidence>
<proteinExistence type="evidence at transcript level"/>
<feature type="region of interest" description="Disordered" evidence="1">
    <location>
        <begin position="29"/>
        <end position="58"/>
    </location>
</feature>
<dbReference type="OMA" id="THEGTCA"/>
<evidence type="ECO:0000313" key="2">
    <source>
        <dbReference type="EMBL" id="ABK25877.1"/>
    </source>
</evidence>
<feature type="compositionally biased region" description="Polar residues" evidence="1">
    <location>
        <begin position="121"/>
        <end position="152"/>
    </location>
</feature>
<dbReference type="AlphaFoldDB" id="A9NZ16"/>
<name>A9NZ16_PICSI</name>
<accession>A9NZ16</accession>
<feature type="region of interest" description="Disordered" evidence="1">
    <location>
        <begin position="101"/>
        <end position="152"/>
    </location>
</feature>
<sequence>MKWERVKLKLSETRKPKLKIARAIKQSVKRAEDGQANSVMDIESPAQGTAAEPLASSLNQPVASSDMYQHYMQSLPMHSPSIVQHDPRNYMASGFTASHATQETYSGPAPSQGGGLYAIQTLPTPANQGNQLPTVQGTEYQGDHGQQSSSVG</sequence>
<organism evidence="2">
    <name type="scientific">Picea sitchensis</name>
    <name type="common">Sitka spruce</name>
    <name type="synonym">Pinus sitchensis</name>
    <dbReference type="NCBI Taxonomy" id="3332"/>
    <lineage>
        <taxon>Eukaryota</taxon>
        <taxon>Viridiplantae</taxon>
        <taxon>Streptophyta</taxon>
        <taxon>Embryophyta</taxon>
        <taxon>Tracheophyta</taxon>
        <taxon>Spermatophyta</taxon>
        <taxon>Pinopsida</taxon>
        <taxon>Pinidae</taxon>
        <taxon>Conifers I</taxon>
        <taxon>Pinales</taxon>
        <taxon>Pinaceae</taxon>
        <taxon>Picea</taxon>
    </lineage>
</organism>
<dbReference type="EMBL" id="EF086619">
    <property type="protein sequence ID" value="ABK25877.1"/>
    <property type="molecule type" value="mRNA"/>
</dbReference>
<reference evidence="2" key="1">
    <citation type="journal article" date="2008" name="BMC Genomics">
        <title>A conifer genomics resource of 200,000 spruce (Picea spp.) ESTs and 6,464 high-quality, sequence-finished full-length cDNAs for Sitka spruce (Picea sitchensis).</title>
        <authorList>
            <person name="Ralph S.G."/>
            <person name="Chun H.J."/>
            <person name="Kolosova N."/>
            <person name="Cooper D."/>
            <person name="Oddy C."/>
            <person name="Ritland C.E."/>
            <person name="Kirkpatrick R."/>
            <person name="Moore R."/>
            <person name="Barber S."/>
            <person name="Holt R.A."/>
            <person name="Jones S.J."/>
            <person name="Marra M.A."/>
            <person name="Douglas C.J."/>
            <person name="Ritland K."/>
            <person name="Bohlmann J."/>
        </authorList>
    </citation>
    <scope>NUCLEOTIDE SEQUENCE</scope>
    <source>
        <tissue evidence="2">Bark</tissue>
    </source>
</reference>